<feature type="domain" description="CYTH" evidence="1">
    <location>
        <begin position="2"/>
        <end position="154"/>
    </location>
</feature>
<reference evidence="2" key="1">
    <citation type="submission" date="2022-03" db="EMBL/GenBank/DDBJ databases">
        <title>Identification of a novel bacterium isolated from mangrove sediments.</title>
        <authorList>
            <person name="Pan X."/>
        </authorList>
    </citation>
    <scope>NUCLEOTIDE SEQUENCE</scope>
    <source>
        <strain evidence="2">B2580</strain>
    </source>
</reference>
<dbReference type="PIRSF" id="PIRSF016487">
    <property type="entry name" value="CYTH_UCP016487"/>
    <property type="match status" value="1"/>
</dbReference>
<dbReference type="Gene3D" id="2.40.320.10">
    <property type="entry name" value="Hypothetical Protein Pfu-838710-001"/>
    <property type="match status" value="1"/>
</dbReference>
<keyword evidence="3" id="KW-1185">Reference proteome</keyword>
<accession>A0ABT0B5V1</accession>
<dbReference type="PANTHER" id="PTHR40114">
    <property type="entry name" value="SLR0698 PROTEIN"/>
    <property type="match status" value="1"/>
</dbReference>
<proteinExistence type="predicted"/>
<sequence>MILEIERKFLVSGDAWRSQVSGARRIRQAYLANGGTTSVRVRVIDGSSAKLTVKGAARADGPALSRPEFEYAIPVADALAMMEMRNGRIVEKTRYLVPAGAGRTWEVDVFTGALEGLVLAEIELERPDEEVALPDWLGREVTGDPRYGNMALALEA</sequence>
<evidence type="ECO:0000259" key="1">
    <source>
        <dbReference type="PROSITE" id="PS51707"/>
    </source>
</evidence>
<protein>
    <submittedName>
        <fullName evidence="2">CYTH domain-containing protein</fullName>
    </submittedName>
</protein>
<name>A0ABT0B5V1_9SPHN</name>
<dbReference type="SMART" id="SM01118">
    <property type="entry name" value="CYTH"/>
    <property type="match status" value="1"/>
</dbReference>
<dbReference type="InterPro" id="IPR012042">
    <property type="entry name" value="NeuTTM/CthTTM-like"/>
</dbReference>
<dbReference type="PANTHER" id="PTHR40114:SF1">
    <property type="entry name" value="SLR0698 PROTEIN"/>
    <property type="match status" value="1"/>
</dbReference>
<dbReference type="InterPro" id="IPR033469">
    <property type="entry name" value="CYTH-like_dom_sf"/>
</dbReference>
<organism evidence="2 3">
    <name type="scientific">Novosphingobium album</name>
    <name type="common">ex Hu et al. 2023</name>
    <dbReference type="NCBI Taxonomy" id="2930093"/>
    <lineage>
        <taxon>Bacteria</taxon>
        <taxon>Pseudomonadati</taxon>
        <taxon>Pseudomonadota</taxon>
        <taxon>Alphaproteobacteria</taxon>
        <taxon>Sphingomonadales</taxon>
        <taxon>Sphingomonadaceae</taxon>
        <taxon>Novosphingobium</taxon>
    </lineage>
</organism>
<evidence type="ECO:0000313" key="3">
    <source>
        <dbReference type="Proteomes" id="UP001162880"/>
    </source>
</evidence>
<dbReference type="Proteomes" id="UP001162880">
    <property type="component" value="Unassembled WGS sequence"/>
</dbReference>
<evidence type="ECO:0000313" key="2">
    <source>
        <dbReference type="EMBL" id="MCJ2180403.1"/>
    </source>
</evidence>
<dbReference type="InterPro" id="IPR023577">
    <property type="entry name" value="CYTH_domain"/>
</dbReference>
<gene>
    <name evidence="2" type="ORF">MTR64_17660</name>
</gene>
<dbReference type="Pfam" id="PF01928">
    <property type="entry name" value="CYTH"/>
    <property type="match status" value="1"/>
</dbReference>
<dbReference type="CDD" id="cd07891">
    <property type="entry name" value="CYTH-like_CthTTM-like_1"/>
    <property type="match status" value="1"/>
</dbReference>
<comment type="caution">
    <text evidence="2">The sequence shown here is derived from an EMBL/GenBank/DDBJ whole genome shotgun (WGS) entry which is preliminary data.</text>
</comment>
<dbReference type="SUPFAM" id="SSF55154">
    <property type="entry name" value="CYTH-like phosphatases"/>
    <property type="match status" value="1"/>
</dbReference>
<dbReference type="RefSeq" id="WP_243995823.1">
    <property type="nucleotide sequence ID" value="NZ_JALHLE010000033.1"/>
</dbReference>
<dbReference type="EMBL" id="JALHLE010000033">
    <property type="protein sequence ID" value="MCJ2180403.1"/>
    <property type="molecule type" value="Genomic_DNA"/>
</dbReference>
<dbReference type="PROSITE" id="PS51707">
    <property type="entry name" value="CYTH"/>
    <property type="match status" value="1"/>
</dbReference>